<dbReference type="GO" id="GO:0004803">
    <property type="term" value="F:transposase activity"/>
    <property type="evidence" value="ECO:0007669"/>
    <property type="project" value="InterPro"/>
</dbReference>
<dbReference type="GO" id="GO:0006313">
    <property type="term" value="P:DNA transposition"/>
    <property type="evidence" value="ECO:0007669"/>
    <property type="project" value="InterPro"/>
</dbReference>
<evidence type="ECO:0000313" key="2">
    <source>
        <dbReference type="EMBL" id="QEH38928.1"/>
    </source>
</evidence>
<dbReference type="AlphaFoldDB" id="A0A5B9WE35"/>
<sequence>MGQMRKRHSATFKAKVALEAARQQEMVSELAKEHQVHPVQISQCKRQLLDGIEALFEPGSASRRPNPDKLQAELYEKIGRLQMELAWVKKTRLLAERHRHFKQPDLVSWSCLPPSVRSLGEPRLGLTARRPAPPRSGPT</sequence>
<dbReference type="GO" id="GO:0003677">
    <property type="term" value="F:DNA binding"/>
    <property type="evidence" value="ECO:0007669"/>
    <property type="project" value="InterPro"/>
</dbReference>
<gene>
    <name evidence="2" type="ORF">OJF2_75380</name>
</gene>
<dbReference type="OrthoDB" id="291972at2"/>
<name>A0A5B9WE35_9BACT</name>
<accession>A0A5B9WE35</accession>
<evidence type="ECO:0000313" key="3">
    <source>
        <dbReference type="Proteomes" id="UP000324233"/>
    </source>
</evidence>
<keyword evidence="3" id="KW-1185">Reference proteome</keyword>
<feature type="region of interest" description="Disordered" evidence="1">
    <location>
        <begin position="115"/>
        <end position="139"/>
    </location>
</feature>
<dbReference type="InterPro" id="IPR002514">
    <property type="entry name" value="Transposase_8"/>
</dbReference>
<proteinExistence type="predicted"/>
<dbReference type="Pfam" id="PF01527">
    <property type="entry name" value="HTH_Tnp_1"/>
    <property type="match status" value="1"/>
</dbReference>
<evidence type="ECO:0000256" key="1">
    <source>
        <dbReference type="SAM" id="MobiDB-lite"/>
    </source>
</evidence>
<reference evidence="2 3" key="1">
    <citation type="submission" date="2019-08" db="EMBL/GenBank/DDBJ databases">
        <title>Deep-cultivation of Planctomycetes and their phenomic and genomic characterization uncovers novel biology.</title>
        <authorList>
            <person name="Wiegand S."/>
            <person name="Jogler M."/>
            <person name="Boedeker C."/>
            <person name="Pinto D."/>
            <person name="Vollmers J."/>
            <person name="Rivas-Marin E."/>
            <person name="Kohn T."/>
            <person name="Peeters S.H."/>
            <person name="Heuer A."/>
            <person name="Rast P."/>
            <person name="Oberbeckmann S."/>
            <person name="Bunk B."/>
            <person name="Jeske O."/>
            <person name="Meyerdierks A."/>
            <person name="Storesund J.E."/>
            <person name="Kallscheuer N."/>
            <person name="Luecker S."/>
            <person name="Lage O.M."/>
            <person name="Pohl T."/>
            <person name="Merkel B.J."/>
            <person name="Hornburger P."/>
            <person name="Mueller R.-W."/>
            <person name="Bruemmer F."/>
            <person name="Labrenz M."/>
            <person name="Spormann A.M."/>
            <person name="Op den Camp H."/>
            <person name="Overmann J."/>
            <person name="Amann R."/>
            <person name="Jetten M.S.M."/>
            <person name="Mascher T."/>
            <person name="Medema M.H."/>
            <person name="Devos D.P."/>
            <person name="Kaster A.-K."/>
            <person name="Ovreas L."/>
            <person name="Rohde M."/>
            <person name="Galperin M.Y."/>
            <person name="Jogler C."/>
        </authorList>
    </citation>
    <scope>NUCLEOTIDE SEQUENCE [LARGE SCALE GENOMIC DNA]</scope>
    <source>
        <strain evidence="2 3">OJF2</strain>
    </source>
</reference>
<protein>
    <recommendedName>
        <fullName evidence="4">Transposase</fullName>
    </recommendedName>
</protein>
<dbReference type="EMBL" id="CP042997">
    <property type="protein sequence ID" value="QEH38928.1"/>
    <property type="molecule type" value="Genomic_DNA"/>
</dbReference>
<dbReference type="KEGG" id="agv:OJF2_75380"/>
<evidence type="ECO:0008006" key="4">
    <source>
        <dbReference type="Google" id="ProtNLM"/>
    </source>
</evidence>
<dbReference type="RefSeq" id="WP_148598311.1">
    <property type="nucleotide sequence ID" value="NZ_CP042997.1"/>
</dbReference>
<dbReference type="Proteomes" id="UP000324233">
    <property type="component" value="Chromosome"/>
</dbReference>
<organism evidence="2 3">
    <name type="scientific">Aquisphaera giovannonii</name>
    <dbReference type="NCBI Taxonomy" id="406548"/>
    <lineage>
        <taxon>Bacteria</taxon>
        <taxon>Pseudomonadati</taxon>
        <taxon>Planctomycetota</taxon>
        <taxon>Planctomycetia</taxon>
        <taxon>Isosphaerales</taxon>
        <taxon>Isosphaeraceae</taxon>
        <taxon>Aquisphaera</taxon>
    </lineage>
</organism>